<protein>
    <submittedName>
        <fullName evidence="10">Putative spermidine/putrescine transport system permease protein</fullName>
    </submittedName>
</protein>
<dbReference type="Gene3D" id="1.10.3720.10">
    <property type="entry name" value="MetI-like"/>
    <property type="match status" value="1"/>
</dbReference>
<comment type="subcellular location">
    <subcellularLocation>
        <location evidence="1">Cell membrane</location>
        <topology evidence="1">Multi-pass membrane protein</topology>
    </subcellularLocation>
</comment>
<evidence type="ECO:0000259" key="9">
    <source>
        <dbReference type="PROSITE" id="PS50928"/>
    </source>
</evidence>
<organism evidence="10 11">
    <name type="scientific">Bradyrhizobium canariense</name>
    <dbReference type="NCBI Taxonomy" id="255045"/>
    <lineage>
        <taxon>Bacteria</taxon>
        <taxon>Pseudomonadati</taxon>
        <taxon>Pseudomonadota</taxon>
        <taxon>Alphaproteobacteria</taxon>
        <taxon>Hyphomicrobiales</taxon>
        <taxon>Nitrobacteraceae</taxon>
        <taxon>Bradyrhizobium</taxon>
    </lineage>
</organism>
<evidence type="ECO:0000256" key="6">
    <source>
        <dbReference type="ARBA" id="ARBA00022989"/>
    </source>
</evidence>
<comment type="similarity">
    <text evidence="2">Belongs to the binding-protein-dependent transport system permease family. CysTW subfamily.</text>
</comment>
<feature type="transmembrane region" description="Helical" evidence="8">
    <location>
        <begin position="110"/>
        <end position="126"/>
    </location>
</feature>
<name>A0A1H2BHH4_9BRAD</name>
<dbReference type="PANTHER" id="PTHR42929:SF5">
    <property type="entry name" value="ABC TRANSPORTER PERMEASE PROTEIN"/>
    <property type="match status" value="1"/>
</dbReference>
<evidence type="ECO:0000256" key="1">
    <source>
        <dbReference type="ARBA" id="ARBA00004651"/>
    </source>
</evidence>
<gene>
    <name evidence="10" type="ORF">SAMN05444158_7181</name>
</gene>
<dbReference type="AlphaFoldDB" id="A0A1H2BHH4"/>
<dbReference type="InterPro" id="IPR000515">
    <property type="entry name" value="MetI-like"/>
</dbReference>
<reference evidence="11" key="1">
    <citation type="submission" date="2016-10" db="EMBL/GenBank/DDBJ databases">
        <authorList>
            <person name="Varghese N."/>
            <person name="Submissions S."/>
        </authorList>
    </citation>
    <scope>NUCLEOTIDE SEQUENCE [LARGE SCALE GENOMIC DNA]</scope>
    <source>
        <strain evidence="11">GAS369</strain>
    </source>
</reference>
<evidence type="ECO:0000256" key="5">
    <source>
        <dbReference type="ARBA" id="ARBA00022692"/>
    </source>
</evidence>
<dbReference type="EMBL" id="LT629750">
    <property type="protein sequence ID" value="SDT57638.1"/>
    <property type="molecule type" value="Genomic_DNA"/>
</dbReference>
<evidence type="ECO:0000313" key="10">
    <source>
        <dbReference type="EMBL" id="SDT57638.1"/>
    </source>
</evidence>
<keyword evidence="5 8" id="KW-0812">Transmembrane</keyword>
<feature type="transmembrane region" description="Helical" evidence="8">
    <location>
        <begin position="20"/>
        <end position="42"/>
    </location>
</feature>
<feature type="transmembrane region" description="Helical" evidence="8">
    <location>
        <begin position="81"/>
        <end position="103"/>
    </location>
</feature>
<dbReference type="PANTHER" id="PTHR42929">
    <property type="entry name" value="INNER MEMBRANE ABC TRANSPORTER PERMEASE PROTEIN YDCU-RELATED-RELATED"/>
    <property type="match status" value="1"/>
</dbReference>
<feature type="transmembrane region" description="Helical" evidence="8">
    <location>
        <begin position="260"/>
        <end position="285"/>
    </location>
</feature>
<keyword evidence="7 8" id="KW-0472">Membrane</keyword>
<feature type="domain" description="ABC transmembrane type-1" evidence="9">
    <location>
        <begin position="77"/>
        <end position="285"/>
    </location>
</feature>
<sequence>MTEQAISLPLRQGRFNSSALLLAPACIAVCACLIVPLGYVLAMGFNPSRPGVVELSSHLTLVNFTRFVTSPFYWWVLGKTVYIAGITTVLCVILGMVLALSIWQAPATRRGVIIIIVLSPLLVSIVTRTFGWMLVLGDTGLINSALLSAGLIRQPLHLMFNDGAVVVGLVHVFLPLMVLPILTALERIDPAVPQAAGTLGAGRLTIVLRILLPMVSPGIVAGITIVFSLSMSSYITPALMGGTRSGMITTLIYQQFVVTFNWQFGSVLVAMLLATSFAIVGLVLLEFGRRTRQWMGRR</sequence>
<evidence type="ECO:0000256" key="2">
    <source>
        <dbReference type="ARBA" id="ARBA00007069"/>
    </source>
</evidence>
<accession>A0A1H2BHH4</accession>
<evidence type="ECO:0000256" key="4">
    <source>
        <dbReference type="ARBA" id="ARBA00022475"/>
    </source>
</evidence>
<dbReference type="InterPro" id="IPR035906">
    <property type="entry name" value="MetI-like_sf"/>
</dbReference>
<proteinExistence type="inferred from homology"/>
<dbReference type="PROSITE" id="PS50928">
    <property type="entry name" value="ABC_TM1"/>
    <property type="match status" value="1"/>
</dbReference>
<keyword evidence="11" id="KW-1185">Reference proteome</keyword>
<keyword evidence="3" id="KW-0813">Transport</keyword>
<dbReference type="Proteomes" id="UP000243904">
    <property type="component" value="Chromosome I"/>
</dbReference>
<feature type="transmembrane region" description="Helical" evidence="8">
    <location>
        <begin position="164"/>
        <end position="185"/>
    </location>
</feature>
<dbReference type="CDD" id="cd06261">
    <property type="entry name" value="TM_PBP2"/>
    <property type="match status" value="1"/>
</dbReference>
<evidence type="ECO:0000313" key="11">
    <source>
        <dbReference type="Proteomes" id="UP000243904"/>
    </source>
</evidence>
<evidence type="ECO:0000256" key="7">
    <source>
        <dbReference type="ARBA" id="ARBA00023136"/>
    </source>
</evidence>
<keyword evidence="4" id="KW-1003">Cell membrane</keyword>
<evidence type="ECO:0000256" key="8">
    <source>
        <dbReference type="SAM" id="Phobius"/>
    </source>
</evidence>
<evidence type="ECO:0000256" key="3">
    <source>
        <dbReference type="ARBA" id="ARBA00022448"/>
    </source>
</evidence>
<dbReference type="GO" id="GO:0055085">
    <property type="term" value="P:transmembrane transport"/>
    <property type="evidence" value="ECO:0007669"/>
    <property type="project" value="InterPro"/>
</dbReference>
<dbReference type="SUPFAM" id="SSF161098">
    <property type="entry name" value="MetI-like"/>
    <property type="match status" value="1"/>
</dbReference>
<keyword evidence="6 8" id="KW-1133">Transmembrane helix</keyword>
<dbReference type="GO" id="GO:0005886">
    <property type="term" value="C:plasma membrane"/>
    <property type="evidence" value="ECO:0007669"/>
    <property type="project" value="UniProtKB-SubCell"/>
</dbReference>